<sequence>IPTKALILTAHPDDEVMFFAPAILNLVKSNIDVYALCLSNGNADGLGQIREEELLASYARLGVRADKVRLINDGRLQDSMQIKWEPNLISEYVQQFSQHSGPFDLLLTFDKDGISQHANHKACSNSVPLIYKSGAITENGRIYALRSHSTAFKYLGLFGALVNHLGARLTLASQDKVAFLSTPFEYLHSLRAMSLHKSQMVWFRYLYLIFSTYM</sequence>
<dbReference type="PANTHER" id="PTHR12993:SF11">
    <property type="entry name" value="N-ACETYLGLUCOSAMINYL-PHOSPHATIDYLINOSITOL DE-N-ACETYLASE"/>
    <property type="match status" value="1"/>
</dbReference>
<protein>
    <recommendedName>
        <fullName evidence="2">N-acetylglucosaminylphosphatidylinositol deacetylase</fullName>
        <ecNumber evidence="2">3.5.1.89</ecNumber>
    </recommendedName>
</protein>
<evidence type="ECO:0000256" key="2">
    <source>
        <dbReference type="ARBA" id="ARBA00012176"/>
    </source>
</evidence>
<evidence type="ECO:0000256" key="1">
    <source>
        <dbReference type="ARBA" id="ARBA00006066"/>
    </source>
</evidence>
<dbReference type="GeneID" id="37017556"/>
<dbReference type="GO" id="GO:0005783">
    <property type="term" value="C:endoplasmic reticulum"/>
    <property type="evidence" value="ECO:0007669"/>
    <property type="project" value="TreeGrafter"/>
</dbReference>
<dbReference type="GO" id="GO:0006506">
    <property type="term" value="P:GPI anchor biosynthetic process"/>
    <property type="evidence" value="ECO:0007669"/>
    <property type="project" value="UniProtKB-UniPathway"/>
</dbReference>
<feature type="non-terminal residue" evidence="3">
    <location>
        <position position="214"/>
    </location>
</feature>
<proteinExistence type="inferred from homology"/>
<dbReference type="Pfam" id="PF02585">
    <property type="entry name" value="PIG-L"/>
    <property type="match status" value="1"/>
</dbReference>
<dbReference type="SUPFAM" id="SSF102588">
    <property type="entry name" value="LmbE-like"/>
    <property type="match status" value="1"/>
</dbReference>
<dbReference type="RefSeq" id="XP_025355517.1">
    <property type="nucleotide sequence ID" value="XM_025495775.1"/>
</dbReference>
<dbReference type="GO" id="GO:0000225">
    <property type="term" value="F:N-acetylglucosaminylphosphatidylinositol deacetylase activity"/>
    <property type="evidence" value="ECO:0007669"/>
    <property type="project" value="UniProtKB-EC"/>
</dbReference>
<dbReference type="AlphaFoldDB" id="A0A316VI76"/>
<dbReference type="InterPro" id="IPR024078">
    <property type="entry name" value="LmbE-like_dom_sf"/>
</dbReference>
<dbReference type="InParanoid" id="A0A316VI76"/>
<dbReference type="GO" id="GO:0016020">
    <property type="term" value="C:membrane"/>
    <property type="evidence" value="ECO:0007669"/>
    <property type="project" value="GOC"/>
</dbReference>
<dbReference type="EC" id="3.5.1.89" evidence="2"/>
<gene>
    <name evidence="3" type="ORF">FA14DRAFT_106250</name>
</gene>
<organism evidence="3 4">
    <name type="scientific">Meira miltonrushii</name>
    <dbReference type="NCBI Taxonomy" id="1280837"/>
    <lineage>
        <taxon>Eukaryota</taxon>
        <taxon>Fungi</taxon>
        <taxon>Dikarya</taxon>
        <taxon>Basidiomycota</taxon>
        <taxon>Ustilaginomycotina</taxon>
        <taxon>Exobasidiomycetes</taxon>
        <taxon>Exobasidiales</taxon>
        <taxon>Brachybasidiaceae</taxon>
        <taxon>Meira</taxon>
    </lineage>
</organism>
<dbReference type="EMBL" id="KZ819603">
    <property type="protein sequence ID" value="PWN35215.1"/>
    <property type="molecule type" value="Genomic_DNA"/>
</dbReference>
<reference evidence="3 4" key="1">
    <citation type="journal article" date="2018" name="Mol. Biol. Evol.">
        <title>Broad Genomic Sampling Reveals a Smut Pathogenic Ancestry of the Fungal Clade Ustilaginomycotina.</title>
        <authorList>
            <person name="Kijpornyongpan T."/>
            <person name="Mondo S.J."/>
            <person name="Barry K."/>
            <person name="Sandor L."/>
            <person name="Lee J."/>
            <person name="Lipzen A."/>
            <person name="Pangilinan J."/>
            <person name="LaButti K."/>
            <person name="Hainaut M."/>
            <person name="Henrissat B."/>
            <person name="Grigoriev I.V."/>
            <person name="Spatafora J.W."/>
            <person name="Aime M.C."/>
        </authorList>
    </citation>
    <scope>NUCLEOTIDE SEQUENCE [LARGE SCALE GENOMIC DNA]</scope>
    <source>
        <strain evidence="3 4">MCA 3882</strain>
    </source>
</reference>
<dbReference type="PANTHER" id="PTHR12993">
    <property type="entry name" value="N-ACETYLGLUCOSAMINYL-PHOSPHATIDYLINOSITOL DE-N-ACETYLASE-RELATED"/>
    <property type="match status" value="1"/>
</dbReference>
<dbReference type="Gene3D" id="3.40.50.10320">
    <property type="entry name" value="LmbE-like"/>
    <property type="match status" value="1"/>
</dbReference>
<accession>A0A316VI76</accession>
<evidence type="ECO:0000313" key="3">
    <source>
        <dbReference type="EMBL" id="PWN35215.1"/>
    </source>
</evidence>
<name>A0A316VI76_9BASI</name>
<comment type="similarity">
    <text evidence="1">Belongs to the PIGL family.</text>
</comment>
<dbReference type="OrthoDB" id="440160at2759"/>
<dbReference type="FunCoup" id="A0A316VI76">
    <property type="interactions" value="235"/>
</dbReference>
<dbReference type="Proteomes" id="UP000245771">
    <property type="component" value="Unassembled WGS sequence"/>
</dbReference>
<dbReference type="STRING" id="1280837.A0A316VI76"/>
<keyword evidence="4" id="KW-1185">Reference proteome</keyword>
<evidence type="ECO:0000313" key="4">
    <source>
        <dbReference type="Proteomes" id="UP000245771"/>
    </source>
</evidence>
<dbReference type="UniPathway" id="UPA00196"/>
<dbReference type="InterPro" id="IPR003737">
    <property type="entry name" value="GlcNAc_PI_deacetylase-related"/>
</dbReference>
<feature type="non-terminal residue" evidence="3">
    <location>
        <position position="1"/>
    </location>
</feature>